<dbReference type="Gene3D" id="3.30.565.10">
    <property type="entry name" value="Histidine kinase-like ATPase, C-terminal domain"/>
    <property type="match status" value="1"/>
</dbReference>
<accession>A0A975JE74</accession>
<dbReference type="PROSITE" id="PS50885">
    <property type="entry name" value="HAMP"/>
    <property type="match status" value="1"/>
</dbReference>
<evidence type="ECO:0000259" key="11">
    <source>
        <dbReference type="PROSITE" id="PS50885"/>
    </source>
</evidence>
<dbReference type="SUPFAM" id="SSF47384">
    <property type="entry name" value="Homodimeric domain of signal transducing histidine kinase"/>
    <property type="match status" value="1"/>
</dbReference>
<evidence type="ECO:0000256" key="9">
    <source>
        <dbReference type="SAM" id="Phobius"/>
    </source>
</evidence>
<evidence type="ECO:0000259" key="10">
    <source>
        <dbReference type="PROSITE" id="PS50109"/>
    </source>
</evidence>
<dbReference type="PANTHER" id="PTHR43711:SF1">
    <property type="entry name" value="HISTIDINE KINASE 1"/>
    <property type="match status" value="1"/>
</dbReference>
<organism evidence="12 13">
    <name type="scientific">Sulfitobacter albidus</name>
    <dbReference type="NCBI Taxonomy" id="2829501"/>
    <lineage>
        <taxon>Bacteria</taxon>
        <taxon>Pseudomonadati</taxon>
        <taxon>Pseudomonadota</taxon>
        <taxon>Alphaproteobacteria</taxon>
        <taxon>Rhodobacterales</taxon>
        <taxon>Roseobacteraceae</taxon>
        <taxon>Sulfitobacter</taxon>
    </lineage>
</organism>
<dbReference type="CDD" id="cd00082">
    <property type="entry name" value="HisKA"/>
    <property type="match status" value="1"/>
</dbReference>
<dbReference type="PANTHER" id="PTHR43711">
    <property type="entry name" value="TWO-COMPONENT HISTIDINE KINASE"/>
    <property type="match status" value="1"/>
</dbReference>
<keyword evidence="9" id="KW-0812">Transmembrane</keyword>
<dbReference type="PROSITE" id="PS50109">
    <property type="entry name" value="HIS_KIN"/>
    <property type="match status" value="1"/>
</dbReference>
<reference evidence="12" key="1">
    <citation type="submission" date="2021-04" db="EMBL/GenBank/DDBJ databases">
        <title>Complete genome sequence for Sulfitobacter sp. strain JK7-1.</title>
        <authorList>
            <person name="Park S.-J."/>
        </authorList>
    </citation>
    <scope>NUCLEOTIDE SEQUENCE</scope>
    <source>
        <strain evidence="12">JK7-1</strain>
    </source>
</reference>
<dbReference type="EMBL" id="CP073581">
    <property type="protein sequence ID" value="QUJ76813.1"/>
    <property type="molecule type" value="Genomic_DNA"/>
</dbReference>
<dbReference type="GO" id="GO:0016020">
    <property type="term" value="C:membrane"/>
    <property type="evidence" value="ECO:0007669"/>
    <property type="project" value="UniProtKB-SubCell"/>
</dbReference>
<evidence type="ECO:0000256" key="4">
    <source>
        <dbReference type="ARBA" id="ARBA00022553"/>
    </source>
</evidence>
<proteinExistence type="predicted"/>
<dbReference type="Gene3D" id="6.10.340.10">
    <property type="match status" value="1"/>
</dbReference>
<feature type="domain" description="Histidine kinase" evidence="10">
    <location>
        <begin position="303"/>
        <end position="510"/>
    </location>
</feature>
<dbReference type="CDD" id="cd06225">
    <property type="entry name" value="HAMP"/>
    <property type="match status" value="1"/>
</dbReference>
<dbReference type="InterPro" id="IPR005467">
    <property type="entry name" value="His_kinase_dom"/>
</dbReference>
<comment type="subcellular location">
    <subcellularLocation>
        <location evidence="2">Membrane</location>
    </subcellularLocation>
</comment>
<dbReference type="InterPro" id="IPR003660">
    <property type="entry name" value="HAMP_dom"/>
</dbReference>
<keyword evidence="4" id="KW-0597">Phosphoprotein</keyword>
<dbReference type="InterPro" id="IPR036890">
    <property type="entry name" value="HATPase_C_sf"/>
</dbReference>
<dbReference type="EC" id="2.7.13.3" evidence="3"/>
<dbReference type="InterPro" id="IPR004358">
    <property type="entry name" value="Sig_transdc_His_kin-like_C"/>
</dbReference>
<keyword evidence="8" id="KW-0175">Coiled coil</keyword>
<evidence type="ECO:0000313" key="12">
    <source>
        <dbReference type="EMBL" id="QUJ76813.1"/>
    </source>
</evidence>
<dbReference type="PRINTS" id="PR00344">
    <property type="entry name" value="BCTRLSENSOR"/>
</dbReference>
<dbReference type="InterPro" id="IPR003594">
    <property type="entry name" value="HATPase_dom"/>
</dbReference>
<dbReference type="Pfam" id="PF00512">
    <property type="entry name" value="HisKA"/>
    <property type="match status" value="1"/>
</dbReference>
<evidence type="ECO:0000256" key="6">
    <source>
        <dbReference type="ARBA" id="ARBA00022777"/>
    </source>
</evidence>
<dbReference type="Pfam" id="PF02518">
    <property type="entry name" value="HATPase_c"/>
    <property type="match status" value="1"/>
</dbReference>
<gene>
    <name evidence="12" type="ORF">KDD17_01755</name>
</gene>
<feature type="transmembrane region" description="Helical" evidence="9">
    <location>
        <begin position="192"/>
        <end position="212"/>
    </location>
</feature>
<dbReference type="KEGG" id="sual:KDD17_01755"/>
<evidence type="ECO:0000256" key="5">
    <source>
        <dbReference type="ARBA" id="ARBA00022679"/>
    </source>
</evidence>
<keyword evidence="9" id="KW-1133">Transmembrane helix</keyword>
<dbReference type="AlphaFoldDB" id="A0A975JE74"/>
<name>A0A975JE74_9RHOB</name>
<keyword evidence="6 12" id="KW-0418">Kinase</keyword>
<keyword evidence="13" id="KW-1185">Reference proteome</keyword>
<dbReference type="Proteomes" id="UP000683291">
    <property type="component" value="Chromosome 1"/>
</dbReference>
<dbReference type="InterPro" id="IPR050736">
    <property type="entry name" value="Sensor_HK_Regulatory"/>
</dbReference>
<dbReference type="GO" id="GO:0000155">
    <property type="term" value="F:phosphorelay sensor kinase activity"/>
    <property type="evidence" value="ECO:0007669"/>
    <property type="project" value="InterPro"/>
</dbReference>
<evidence type="ECO:0000256" key="8">
    <source>
        <dbReference type="SAM" id="Coils"/>
    </source>
</evidence>
<dbReference type="FunFam" id="1.10.287.130:FF:000001">
    <property type="entry name" value="Two-component sensor histidine kinase"/>
    <property type="match status" value="1"/>
</dbReference>
<dbReference type="InterPro" id="IPR003661">
    <property type="entry name" value="HisK_dim/P_dom"/>
</dbReference>
<comment type="catalytic activity">
    <reaction evidence="1">
        <text>ATP + protein L-histidine = ADP + protein N-phospho-L-histidine.</text>
        <dbReference type="EC" id="2.7.13.3"/>
    </reaction>
</comment>
<keyword evidence="7" id="KW-0902">Two-component regulatory system</keyword>
<dbReference type="SMART" id="SM00387">
    <property type="entry name" value="HATPase_c"/>
    <property type="match status" value="1"/>
</dbReference>
<dbReference type="InterPro" id="IPR036097">
    <property type="entry name" value="HisK_dim/P_sf"/>
</dbReference>
<dbReference type="Pfam" id="PF00672">
    <property type="entry name" value="HAMP"/>
    <property type="match status" value="1"/>
</dbReference>
<dbReference type="SMART" id="SM00388">
    <property type="entry name" value="HisKA"/>
    <property type="match status" value="1"/>
</dbReference>
<protein>
    <recommendedName>
        <fullName evidence="3">histidine kinase</fullName>
        <ecNumber evidence="3">2.7.13.3</ecNumber>
    </recommendedName>
</protein>
<dbReference type="RefSeq" id="WP_212705010.1">
    <property type="nucleotide sequence ID" value="NZ_CP073581.1"/>
</dbReference>
<keyword evidence="5" id="KW-0808">Transferase</keyword>
<feature type="coiled-coil region" evidence="8">
    <location>
        <begin position="255"/>
        <end position="303"/>
    </location>
</feature>
<dbReference type="SUPFAM" id="SSF55874">
    <property type="entry name" value="ATPase domain of HSP90 chaperone/DNA topoisomerase II/histidine kinase"/>
    <property type="match status" value="1"/>
</dbReference>
<evidence type="ECO:0000256" key="7">
    <source>
        <dbReference type="ARBA" id="ARBA00023012"/>
    </source>
</evidence>
<keyword evidence="9" id="KW-0472">Membrane</keyword>
<evidence type="ECO:0000256" key="3">
    <source>
        <dbReference type="ARBA" id="ARBA00012438"/>
    </source>
</evidence>
<evidence type="ECO:0000256" key="1">
    <source>
        <dbReference type="ARBA" id="ARBA00000085"/>
    </source>
</evidence>
<evidence type="ECO:0000313" key="13">
    <source>
        <dbReference type="Proteomes" id="UP000683291"/>
    </source>
</evidence>
<evidence type="ECO:0000256" key="2">
    <source>
        <dbReference type="ARBA" id="ARBA00004370"/>
    </source>
</evidence>
<dbReference type="SMART" id="SM00304">
    <property type="entry name" value="HAMP"/>
    <property type="match status" value="1"/>
</dbReference>
<sequence length="516" mass="57445">MNVRIVSAATTAAILFLTLAVAGALLVQWSVSRTQFYTERMNLAHRSYEQHLLLSSHTYQLFKQFGDALLIGDRDEGAGERALVTLINEDIDVIRGIINAEIALVGEEELEELELLDRLEDKIRKIIGEFDRDLSERDPREAWTDLTVFLDTSIDRNFRELMDEALEEELEEVAETREELARTMWTMRTVSFAFLGLALLVSALLAVGYWTLVRKRAINLMDGVERMRRGELEHPPTVKGRDELGELGSLLRKTAANLLDQRQKLLTRNTDLEAAVADRTGELQRLLDDAKTAERNRRRLLSDVSHELRTPLTIIQGESDVALRSASTDKDYRDALTRARNAATHTASLVDDLLLIARKEEGKLSFRMESTDIGQLVRDVADLFHGKITLDLSAAKTTLPADKLRIRQSLLALLNNAKQHGGDAITLRLDEYNGLRISVIDNGDGLSDIEKAQVFDRFFRGSNAAGKYDNGTGLGLPVVRAVAEGHNGSVSVDDAPGGGTIFSIVLPYEQALKDVS</sequence>
<feature type="domain" description="HAMP" evidence="11">
    <location>
        <begin position="211"/>
        <end position="263"/>
    </location>
</feature>
<dbReference type="Gene3D" id="1.10.287.130">
    <property type="match status" value="1"/>
</dbReference>